<dbReference type="InterPro" id="IPR007263">
    <property type="entry name" value="DCC1-like"/>
</dbReference>
<keyword evidence="3" id="KW-1185">Reference proteome</keyword>
<dbReference type="PANTHER" id="PTHR33639:SF2">
    <property type="entry name" value="DUF393 DOMAIN-CONTAINING PROTEIN"/>
    <property type="match status" value="1"/>
</dbReference>
<organism evidence="2 3">
    <name type="scientific">Pseudoxanthomonas composti</name>
    <dbReference type="NCBI Taxonomy" id="2137479"/>
    <lineage>
        <taxon>Bacteria</taxon>
        <taxon>Pseudomonadati</taxon>
        <taxon>Pseudomonadota</taxon>
        <taxon>Gammaproteobacteria</taxon>
        <taxon>Lysobacterales</taxon>
        <taxon>Lysobacteraceae</taxon>
        <taxon>Pseudoxanthomonas</taxon>
    </lineage>
</organism>
<comment type="caution">
    <text evidence="2">The sequence shown here is derived from an EMBL/GenBank/DDBJ whole genome shotgun (WGS) entry which is preliminary data.</text>
</comment>
<dbReference type="Proteomes" id="UP000289784">
    <property type="component" value="Unassembled WGS sequence"/>
</dbReference>
<protein>
    <submittedName>
        <fullName evidence="2">DUF393 domain-containing protein</fullName>
    </submittedName>
</protein>
<evidence type="ECO:0000313" key="3">
    <source>
        <dbReference type="Proteomes" id="UP000289784"/>
    </source>
</evidence>
<dbReference type="PANTHER" id="PTHR33639">
    <property type="entry name" value="THIOL-DISULFIDE OXIDOREDUCTASE DCC"/>
    <property type="match status" value="1"/>
</dbReference>
<keyword evidence="1" id="KW-1133">Transmembrane helix</keyword>
<keyword evidence="1" id="KW-0472">Membrane</keyword>
<proteinExistence type="predicted"/>
<dbReference type="OrthoDB" id="9785438at2"/>
<dbReference type="RefSeq" id="WP_129472266.1">
    <property type="nucleotide sequence ID" value="NZ_SAWZ01000010.1"/>
</dbReference>
<evidence type="ECO:0000313" key="2">
    <source>
        <dbReference type="EMBL" id="RXR01449.1"/>
    </source>
</evidence>
<dbReference type="Pfam" id="PF04134">
    <property type="entry name" value="DCC1-like"/>
    <property type="match status" value="1"/>
</dbReference>
<dbReference type="GO" id="GO:0015035">
    <property type="term" value="F:protein-disulfide reductase activity"/>
    <property type="evidence" value="ECO:0007669"/>
    <property type="project" value="InterPro"/>
</dbReference>
<reference evidence="2 3" key="1">
    <citation type="submission" date="2019-01" db="EMBL/GenBank/DDBJ databases">
        <title>Pseudoxanthomonas composti sp. nov., isolated from compost.</title>
        <authorList>
            <person name="Yang G."/>
        </authorList>
    </citation>
    <scope>NUCLEOTIDE SEQUENCE [LARGE SCALE GENOMIC DNA]</scope>
    <source>
        <strain evidence="2 3">GSS15</strain>
    </source>
</reference>
<sequence>MSRETERERLRQGLPRERAGVAGHASVASAPGPGGIIVFDGVCVLCGGWVRFLLRHDKAGRYRFAAMQGRAGADLLTAQGLDPKDPVSFLLVEDAQADQPRRAWTDSDAVLRVLTGLGGLWRLLAPLRLLPRALRDPAYRCIARHRYRLFGRRDRCPLPDPAQAHRFLP</sequence>
<dbReference type="InterPro" id="IPR052927">
    <property type="entry name" value="DCC_oxidoreductase"/>
</dbReference>
<feature type="transmembrane region" description="Helical" evidence="1">
    <location>
        <begin position="36"/>
        <end position="54"/>
    </location>
</feature>
<evidence type="ECO:0000256" key="1">
    <source>
        <dbReference type="SAM" id="Phobius"/>
    </source>
</evidence>
<keyword evidence="1" id="KW-0812">Transmembrane</keyword>
<accession>A0A4Q1JRX1</accession>
<gene>
    <name evidence="2" type="ORF">EPA99_16110</name>
</gene>
<dbReference type="AlphaFoldDB" id="A0A4Q1JRX1"/>
<name>A0A4Q1JRX1_9GAMM</name>
<dbReference type="EMBL" id="SAWZ01000010">
    <property type="protein sequence ID" value="RXR01449.1"/>
    <property type="molecule type" value="Genomic_DNA"/>
</dbReference>